<accession>A0A090QP25</accession>
<protein>
    <submittedName>
        <fullName evidence="3">NAD-specific glutamate dehydrogenase large form</fullName>
        <ecNumber evidence="3">1.4.1.2</ecNumber>
    </submittedName>
</protein>
<proteinExistence type="predicted"/>
<sequence length="381" mass="42522">MEHVESLDDDRIIRRYMDMILATQRSNYYQLDDQGKPKPWLSLKLRPADIPDIPPPVPFFEIFVYAPDIEGVHLRGGKVARGGLRWSDRQEDFRTEILGLVKAQQVKNTVIVPVGAKGGFVCKRQPQLTGREAILAEGQRCYKRFIRALLDVTDNIVDGTLIPPASVVRHDEDDPYLVVAADKGTATFSDLANAVSEDYGFWLGDAFASGGSNGYDHKKMGITAKGGWESVKRHFRELGINCQETDFTCVGIGDMAGDVFGNGMLLSKHTRLVAAFNHLHIFLDPEPNAATSWKERDRLFNLPRSSWEDYDPSLISEGGGVHSRRSKSIKLTPQVQKLLGTRKQSVPPNELIGMILRMQVDLLWNGGIGTYVKAEVETIPM</sequence>
<name>A0A090QP25_9GAMM</name>
<dbReference type="Proteomes" id="UP000029227">
    <property type="component" value="Unassembled WGS sequence"/>
</dbReference>
<comment type="caution">
    <text evidence="3">The sequence shown here is derived from an EMBL/GenBank/DDBJ whole genome shotgun (WGS) entry which is preliminary data.</text>
</comment>
<organism evidence="3 4">
    <name type="scientific">Photobacterium aphoticum</name>
    <dbReference type="NCBI Taxonomy" id="754436"/>
    <lineage>
        <taxon>Bacteria</taxon>
        <taxon>Pseudomonadati</taxon>
        <taxon>Pseudomonadota</taxon>
        <taxon>Gammaproteobacteria</taxon>
        <taxon>Vibrionales</taxon>
        <taxon>Vibrionaceae</taxon>
        <taxon>Photobacterium</taxon>
    </lineage>
</organism>
<keyword evidence="1 3" id="KW-0560">Oxidoreductase</keyword>
<dbReference type="SUPFAM" id="SSF53223">
    <property type="entry name" value="Aminoacid dehydrogenase-like, N-terminal domain"/>
    <property type="match status" value="1"/>
</dbReference>
<dbReference type="GO" id="GO:0004069">
    <property type="term" value="F:L-aspartate:2-oxoglutarate aminotransferase activity"/>
    <property type="evidence" value="ECO:0007669"/>
    <property type="project" value="InterPro"/>
</dbReference>
<feature type="domain" description="NAD-glutamate dehydrogenase catalytic" evidence="2">
    <location>
        <begin position="1"/>
        <end position="378"/>
    </location>
</feature>
<dbReference type="EMBL" id="BBMN01000002">
    <property type="protein sequence ID" value="GAL03559.1"/>
    <property type="molecule type" value="Genomic_DNA"/>
</dbReference>
<dbReference type="SUPFAM" id="SSF51735">
    <property type="entry name" value="NAD(P)-binding Rossmann-fold domains"/>
    <property type="match status" value="1"/>
</dbReference>
<dbReference type="STRING" id="754436.JCM19237_6453"/>
<dbReference type="Pfam" id="PF05088">
    <property type="entry name" value="Bac_GDH_CD"/>
    <property type="match status" value="1"/>
</dbReference>
<evidence type="ECO:0000313" key="4">
    <source>
        <dbReference type="Proteomes" id="UP000029227"/>
    </source>
</evidence>
<dbReference type="PANTHER" id="PTHR43403">
    <property type="entry name" value="NAD-SPECIFIC GLUTAMATE DEHYDROGENASE"/>
    <property type="match status" value="1"/>
</dbReference>
<dbReference type="EC" id="1.4.1.2" evidence="3"/>
<dbReference type="GO" id="GO:0004352">
    <property type="term" value="F:glutamate dehydrogenase (NAD+) activity"/>
    <property type="evidence" value="ECO:0007669"/>
    <property type="project" value="UniProtKB-EC"/>
</dbReference>
<dbReference type="PANTHER" id="PTHR43403:SF1">
    <property type="entry name" value="NAD-SPECIFIC GLUTAMATE DEHYDROGENASE"/>
    <property type="match status" value="1"/>
</dbReference>
<evidence type="ECO:0000259" key="2">
    <source>
        <dbReference type="Pfam" id="PF05088"/>
    </source>
</evidence>
<reference evidence="3 4" key="1">
    <citation type="journal article" date="2014" name="Genome Announc.">
        <title>Draft Genome Sequences of Two Vibrionaceae Species, Vibrio ponticus C121 and Photobacterium aphoticum C119, Isolated as Coral Reef Microbiota.</title>
        <authorList>
            <person name="Al-saari N."/>
            <person name="Meirelles P.M."/>
            <person name="Mino S."/>
            <person name="Suda W."/>
            <person name="Oshima K."/>
            <person name="Hattori M."/>
            <person name="Ohkuma M."/>
            <person name="Thompson F.L."/>
            <person name="Gomez-Gil B."/>
            <person name="Sawabe T."/>
            <person name="Sawabe T."/>
        </authorList>
    </citation>
    <scope>NUCLEOTIDE SEQUENCE [LARGE SCALE GENOMIC DNA]</scope>
    <source>
        <strain evidence="3 4">JCM 19237</strain>
    </source>
</reference>
<dbReference type="InterPro" id="IPR046346">
    <property type="entry name" value="Aminoacid_DH-like_N_sf"/>
</dbReference>
<dbReference type="InterPro" id="IPR036291">
    <property type="entry name" value="NAD(P)-bd_dom_sf"/>
</dbReference>
<dbReference type="InterPro" id="IPR007780">
    <property type="entry name" value="NAD_Glu_DH_bac"/>
</dbReference>
<dbReference type="InterPro" id="IPR028971">
    <property type="entry name" value="NAD-GDH_cat"/>
</dbReference>
<dbReference type="eggNOG" id="COG2902">
    <property type="taxonomic scope" value="Bacteria"/>
</dbReference>
<dbReference type="GO" id="GO:0006538">
    <property type="term" value="P:L-glutamate catabolic process"/>
    <property type="evidence" value="ECO:0007669"/>
    <property type="project" value="InterPro"/>
</dbReference>
<gene>
    <name evidence="3" type="ORF">JCM19237_6453</name>
</gene>
<evidence type="ECO:0000256" key="1">
    <source>
        <dbReference type="ARBA" id="ARBA00023002"/>
    </source>
</evidence>
<dbReference type="AlphaFoldDB" id="A0A090QP25"/>
<evidence type="ECO:0000313" key="3">
    <source>
        <dbReference type="EMBL" id="GAL03559.1"/>
    </source>
</evidence>